<keyword evidence="1" id="KW-0812">Transmembrane</keyword>
<feature type="transmembrane region" description="Helical" evidence="1">
    <location>
        <begin position="94"/>
        <end position="119"/>
    </location>
</feature>
<evidence type="ECO:0000313" key="3">
    <source>
        <dbReference type="Proteomes" id="UP000295064"/>
    </source>
</evidence>
<keyword evidence="1" id="KW-1133">Transmembrane helix</keyword>
<keyword evidence="1" id="KW-0472">Membrane</keyword>
<dbReference type="EMBL" id="SNWX01000008">
    <property type="protein sequence ID" value="TDO91997.1"/>
    <property type="molecule type" value="Genomic_DNA"/>
</dbReference>
<reference evidence="2 3" key="1">
    <citation type="submission" date="2019-03" db="EMBL/GenBank/DDBJ databases">
        <title>Subsurface microbial communities from deep shales in Ohio and West Virginia, USA.</title>
        <authorList>
            <person name="Wrighton K."/>
        </authorList>
    </citation>
    <scope>NUCLEOTIDE SEQUENCE [LARGE SCALE GENOMIC DNA]</scope>
    <source>
        <strain evidence="2 3">MA284_T2</strain>
    </source>
</reference>
<dbReference type="Pfam" id="PF11750">
    <property type="entry name" value="DUF3307"/>
    <property type="match status" value="1"/>
</dbReference>
<dbReference type="InterPro" id="IPR021737">
    <property type="entry name" value="Phage_phiKZ_Orf197"/>
</dbReference>
<comment type="caution">
    <text evidence="2">The sequence shown here is derived from an EMBL/GenBank/DDBJ whole genome shotgun (WGS) entry which is preliminary data.</text>
</comment>
<name>A0A4R6LUB5_9FIRM</name>
<dbReference type="Proteomes" id="UP000295064">
    <property type="component" value="Unassembled WGS sequence"/>
</dbReference>
<dbReference type="AlphaFoldDB" id="A0A4R6LUB5"/>
<sequence length="254" mass="29178">MLYSLLILAHILADFTFQSNNTSRDKRKSNFALLKHGIIVFVISYILTIYYFSLSHFLMILLLSLLHVVIDYTKNRLIDKLGTFNLEIFILDQLLHFLVIFIIIPLFNPAPNLALLAFFKNITNIYSSLGSLTEAKMSFLLITLSVIIFNFKAATILVRKTLSKYKSNISREGDKGEAIGNLERVLIIIFMFFEYYSLIGLMFTAKSLIRFKEIEVKAEKNSSFVEYYLIGSFISILIAISTGSLIKIFSFLWN</sequence>
<evidence type="ECO:0000256" key="1">
    <source>
        <dbReference type="SAM" id="Phobius"/>
    </source>
</evidence>
<dbReference type="OrthoDB" id="5122730at2"/>
<proteinExistence type="predicted"/>
<feature type="transmembrane region" description="Helical" evidence="1">
    <location>
        <begin position="33"/>
        <end position="51"/>
    </location>
</feature>
<gene>
    <name evidence="2" type="ORF">DFR79_10823</name>
</gene>
<protein>
    <submittedName>
        <fullName evidence="2">Uncharacterized protein DUF3307</fullName>
    </submittedName>
</protein>
<dbReference type="RefSeq" id="WP_133514736.1">
    <property type="nucleotide sequence ID" value="NZ_SNWX01000008.1"/>
</dbReference>
<evidence type="ECO:0000313" key="2">
    <source>
        <dbReference type="EMBL" id="TDO91997.1"/>
    </source>
</evidence>
<feature type="transmembrane region" description="Helical" evidence="1">
    <location>
        <begin position="185"/>
        <end position="209"/>
    </location>
</feature>
<feature type="transmembrane region" description="Helical" evidence="1">
    <location>
        <begin position="229"/>
        <end position="253"/>
    </location>
</feature>
<accession>A0A4R6LUB5</accession>
<feature type="transmembrane region" description="Helical" evidence="1">
    <location>
        <begin position="139"/>
        <end position="158"/>
    </location>
</feature>
<organism evidence="2 3">
    <name type="scientific">Halanaerobium saccharolyticum</name>
    <dbReference type="NCBI Taxonomy" id="43595"/>
    <lineage>
        <taxon>Bacteria</taxon>
        <taxon>Bacillati</taxon>
        <taxon>Bacillota</taxon>
        <taxon>Clostridia</taxon>
        <taxon>Halanaerobiales</taxon>
        <taxon>Halanaerobiaceae</taxon>
        <taxon>Halanaerobium</taxon>
    </lineage>
</organism>